<protein>
    <submittedName>
        <fullName evidence="1">Uncharacterized protein</fullName>
    </submittedName>
</protein>
<dbReference type="AlphaFoldDB" id="A0A0K0HH33"/>
<evidence type="ECO:0000313" key="1">
    <source>
        <dbReference type="EMBL" id="CCC32957.1"/>
    </source>
</evidence>
<dbReference type="EMBL" id="FR877557">
    <property type="protein sequence ID" value="CCC32957.1"/>
    <property type="molecule type" value="Genomic_DNA"/>
</dbReference>
<accession>A0A0K0HH33</accession>
<gene>
    <name evidence="1" type="ordered locus">SBG_3913</name>
</gene>
<organism evidence="1 2">
    <name type="scientific">Salmonella bongori (strain ATCC 43975 / DSM 13772 / NCTC 12419)</name>
    <dbReference type="NCBI Taxonomy" id="218493"/>
    <lineage>
        <taxon>Bacteria</taxon>
        <taxon>Pseudomonadati</taxon>
        <taxon>Pseudomonadota</taxon>
        <taxon>Gammaproteobacteria</taxon>
        <taxon>Enterobacterales</taxon>
        <taxon>Enterobacteriaceae</taxon>
        <taxon>Salmonella</taxon>
    </lineage>
</organism>
<reference evidence="1 2" key="1">
    <citation type="journal article" date="2011" name="PLoS Pathog.">
        <title>Salmonella bongori provides insights into the evolution of the Salmonellae.</title>
        <authorList>
            <person name="Fookes M."/>
            <person name="Schroeder G.N."/>
            <person name="Langridge G.C."/>
            <person name="Blondel C.J."/>
            <person name="Mammina C."/>
            <person name="Connor T.R."/>
            <person name="Seth-Smith H."/>
            <person name="Vernikos G.S."/>
            <person name="Robinson K.S."/>
            <person name="Sanders M."/>
            <person name="Petty N.K."/>
            <person name="Kingsley R.A."/>
            <person name="Baumler A.J."/>
            <person name="Nuccio S.P."/>
            <person name="Contreras I."/>
            <person name="Santiviago C.A."/>
            <person name="Maskell D."/>
            <person name="Barrow P."/>
            <person name="Humphrey T."/>
            <person name="Nastasi A."/>
            <person name="Roberts M."/>
            <person name="Frankel G."/>
            <person name="Parkhill J."/>
            <person name="Dougan G."/>
            <person name="Thomson N.R."/>
        </authorList>
    </citation>
    <scope>NUCLEOTIDE SEQUENCE [LARGE SCALE GENOMIC DNA]</scope>
    <source>
        <strain evidence="2">ATCC 43975 / DSM 13772 / NCTC 12419</strain>
    </source>
</reference>
<dbReference type="Proteomes" id="UP000000289">
    <property type="component" value="Chromosome"/>
</dbReference>
<proteinExistence type="predicted"/>
<evidence type="ECO:0000313" key="2">
    <source>
        <dbReference type="Proteomes" id="UP000000289"/>
    </source>
</evidence>
<dbReference type="eggNOG" id="COG1787">
    <property type="taxonomic scope" value="Bacteria"/>
</dbReference>
<dbReference type="KEGG" id="sbg:SBG_3913"/>
<name>A0A0K0HH33_SALBC</name>
<sequence>MLNFHIIWARPFDCSYIYQIIYLLTKPLSSIVSPLLLIKTTKFISSLFDIYQIIFRSGSTNLRSSACELCSYVIQMGYYIFELKECHMKFADVFLNEHQQASLDFINIPLDTDLQFFIDPTAIKALKTTWGNNLEKLIKNYFSDIMASIKNGDLKRAGILLSSLRESNAFHLGYSAKKSSGKALGEKTAQLILDSLINSKAAQSGLLTDLEDTALTIDGIASDRISDSVCNILKLPFIEYTQTICDFYGVSMSEVSGIRLWDPISGRWVKKTVKLPIHNGEEIILIPKIMAREKIAYSHTSFYRKYIIPEIRNEHLASGSALVSLLKGKPTVTAKKIIEEFGQSKDFIEGQIVKYPNSIKQYKEELLLSPPSPLPHNSFDDSVNAIKNNLPDDINKLKSSIKNSNKELYEDSIKKLLLTIFYPSLFYPTTSISHTENYSFTLLNESRGGFFFDFSIFGIKAEKILINVIMSSDNLNAEYLKKIIHDMDNIETSVCLIACCVADNNILHQDLKNIAKDKNKYIFIMNENIINDMLGEYLRIGEQHFEILRRKFKELN</sequence>